<evidence type="ECO:0000256" key="4">
    <source>
        <dbReference type="SAM" id="SignalP"/>
    </source>
</evidence>
<dbReference type="InterPro" id="IPR005754">
    <property type="entry name" value="Sortase"/>
</dbReference>
<reference evidence="5" key="1">
    <citation type="submission" date="2020-02" db="EMBL/GenBank/DDBJ databases">
        <authorList>
            <person name="Meier V. D."/>
        </authorList>
    </citation>
    <scope>NUCLEOTIDE SEQUENCE</scope>
    <source>
        <strain evidence="5">AVDCRST_MAG25</strain>
    </source>
</reference>
<feature type="compositionally biased region" description="Basic and acidic residues" evidence="3">
    <location>
        <begin position="38"/>
        <end position="47"/>
    </location>
</feature>
<keyword evidence="1" id="KW-0378">Hydrolase</keyword>
<evidence type="ECO:0000256" key="2">
    <source>
        <dbReference type="PIRSR" id="PIRSR605754-1"/>
    </source>
</evidence>
<dbReference type="AlphaFoldDB" id="A0A6J4RFZ6"/>
<accession>A0A6J4RFZ6</accession>
<feature type="active site" description="Acyl-thioester intermediate" evidence="2">
    <location>
        <position position="180"/>
    </location>
</feature>
<dbReference type="GO" id="GO:0016787">
    <property type="term" value="F:hydrolase activity"/>
    <property type="evidence" value="ECO:0007669"/>
    <property type="project" value="UniProtKB-KW"/>
</dbReference>
<dbReference type="CDD" id="cd05830">
    <property type="entry name" value="Sortase_E"/>
    <property type="match status" value="1"/>
</dbReference>
<dbReference type="InterPro" id="IPR042003">
    <property type="entry name" value="Sortase_E"/>
</dbReference>
<dbReference type="InterPro" id="IPR023365">
    <property type="entry name" value="Sortase_dom-sf"/>
</dbReference>
<dbReference type="Pfam" id="PF04203">
    <property type="entry name" value="Sortase"/>
    <property type="match status" value="1"/>
</dbReference>
<dbReference type="NCBIfam" id="TIGR01076">
    <property type="entry name" value="sortase_fam"/>
    <property type="match status" value="1"/>
</dbReference>
<gene>
    <name evidence="5" type="ORF">AVDCRST_MAG25-1583</name>
</gene>
<feature type="region of interest" description="Disordered" evidence="3">
    <location>
        <begin position="28"/>
        <end position="57"/>
    </location>
</feature>
<name>A0A6J4RFZ6_9ACTN</name>
<dbReference type="SUPFAM" id="SSF63817">
    <property type="entry name" value="Sortase"/>
    <property type="match status" value="1"/>
</dbReference>
<feature type="signal peptide" evidence="4">
    <location>
        <begin position="1"/>
        <end position="22"/>
    </location>
</feature>
<dbReference type="EMBL" id="CADCVI010000096">
    <property type="protein sequence ID" value="CAA9466508.1"/>
    <property type="molecule type" value="Genomic_DNA"/>
</dbReference>
<dbReference type="PROSITE" id="PS51257">
    <property type="entry name" value="PROKAR_LIPOPROTEIN"/>
    <property type="match status" value="1"/>
</dbReference>
<evidence type="ECO:0000256" key="3">
    <source>
        <dbReference type="SAM" id="MobiDB-lite"/>
    </source>
</evidence>
<proteinExistence type="predicted"/>
<evidence type="ECO:0000313" key="5">
    <source>
        <dbReference type="EMBL" id="CAA9466508.1"/>
    </source>
</evidence>
<feature type="chain" id="PRO_5038777566" evidence="4">
    <location>
        <begin position="23"/>
        <end position="197"/>
    </location>
</feature>
<organism evidence="5">
    <name type="scientific">uncultured Rubrobacteraceae bacterium</name>
    <dbReference type="NCBI Taxonomy" id="349277"/>
    <lineage>
        <taxon>Bacteria</taxon>
        <taxon>Bacillati</taxon>
        <taxon>Actinomycetota</taxon>
        <taxon>Rubrobacteria</taxon>
        <taxon>Rubrobacterales</taxon>
        <taxon>Rubrobacteraceae</taxon>
        <taxon>environmental samples</taxon>
    </lineage>
</organism>
<dbReference type="Gene3D" id="2.40.260.10">
    <property type="entry name" value="Sortase"/>
    <property type="match status" value="1"/>
</dbReference>
<feature type="active site" description="Proton donor/acceptor" evidence="2">
    <location>
        <position position="113"/>
    </location>
</feature>
<protein>
    <submittedName>
        <fullName evidence="5">Peptidase C60, sortase A and B</fullName>
    </submittedName>
</protein>
<keyword evidence="4" id="KW-0732">Signal</keyword>
<sequence length="197" mass="21457">MRTKLRTLILTATAVAMVAILAACGGGTDAPDSANAPDEPKKPEQRAEPGAAAEAPEDETLRLTVPKMARLQDDEIPTTVGNDEAALKDYAAIHLEGTGFPWEEEANVYIAGHRLGYPNTDSFLAFWDLDALEDGDEITVTDANGKEYVYEVFEEFDVAPTDLYVLDPVPGKNILTLQTCTLPDYSRRLIVQAELKS</sequence>
<evidence type="ECO:0000256" key="1">
    <source>
        <dbReference type="ARBA" id="ARBA00022801"/>
    </source>
</evidence>